<proteinExistence type="predicted"/>
<keyword evidence="2" id="KW-1185">Reference proteome</keyword>
<protein>
    <submittedName>
        <fullName evidence="1">Uncharacterized protein</fullName>
    </submittedName>
</protein>
<gene>
    <name evidence="1" type="ORF">AVEN_2194_1</name>
</gene>
<dbReference type="AlphaFoldDB" id="A0A4Y2RGF7"/>
<sequence length="92" mass="10842">MLLVFRAERVDLVALRICKAIQAFHIPKFILGHWQVVKDRCLPSLDEDSRALEDQLRLWSYGKILEAHKEENDANYTKMEDMLYVNSENHVN</sequence>
<name>A0A4Y2RGF7_ARAVE</name>
<comment type="caution">
    <text evidence="1">The sequence shown here is derived from an EMBL/GenBank/DDBJ whole genome shotgun (WGS) entry which is preliminary data.</text>
</comment>
<dbReference type="Proteomes" id="UP000499080">
    <property type="component" value="Unassembled WGS sequence"/>
</dbReference>
<dbReference type="EMBL" id="BGPR01017015">
    <property type="protein sequence ID" value="GBN74882.1"/>
    <property type="molecule type" value="Genomic_DNA"/>
</dbReference>
<evidence type="ECO:0000313" key="2">
    <source>
        <dbReference type="Proteomes" id="UP000499080"/>
    </source>
</evidence>
<reference evidence="1 2" key="1">
    <citation type="journal article" date="2019" name="Sci. Rep.">
        <title>Orb-weaving spider Araneus ventricosus genome elucidates the spidroin gene catalogue.</title>
        <authorList>
            <person name="Kono N."/>
            <person name="Nakamura H."/>
            <person name="Ohtoshi R."/>
            <person name="Moran D.A.P."/>
            <person name="Shinohara A."/>
            <person name="Yoshida Y."/>
            <person name="Fujiwara M."/>
            <person name="Mori M."/>
            <person name="Tomita M."/>
            <person name="Arakawa K."/>
        </authorList>
    </citation>
    <scope>NUCLEOTIDE SEQUENCE [LARGE SCALE GENOMIC DNA]</scope>
</reference>
<accession>A0A4Y2RGF7</accession>
<evidence type="ECO:0000313" key="1">
    <source>
        <dbReference type="EMBL" id="GBN74882.1"/>
    </source>
</evidence>
<organism evidence="1 2">
    <name type="scientific">Araneus ventricosus</name>
    <name type="common">Orbweaver spider</name>
    <name type="synonym">Epeira ventricosa</name>
    <dbReference type="NCBI Taxonomy" id="182803"/>
    <lineage>
        <taxon>Eukaryota</taxon>
        <taxon>Metazoa</taxon>
        <taxon>Ecdysozoa</taxon>
        <taxon>Arthropoda</taxon>
        <taxon>Chelicerata</taxon>
        <taxon>Arachnida</taxon>
        <taxon>Araneae</taxon>
        <taxon>Araneomorphae</taxon>
        <taxon>Entelegynae</taxon>
        <taxon>Araneoidea</taxon>
        <taxon>Araneidae</taxon>
        <taxon>Araneus</taxon>
    </lineage>
</organism>